<sequence>MGNTFSSPTKDETRPANRLSKPLTKRLAALSSPVQTDAPEFGSGLIGWQNPWVGSHISQDVKNRYPKAREIPPTVFESVPDLPEHLVEDIAETPQSANGPDGDALSPRSGSLSASASVRRASYQAGTLAAASDSSLVPEQPKRANSIQTPLQRHRSAIYGDKAHEATSSNTHFMVGNQRFSLSRRRSLLTRPGVATRRTTGNMRRVPSPIGEPEGPTDDLSEPPVLQWPLPPLQRPSPPVSTPMRPTSPADPRYTQLGALKLGSLRVVNGSASPCPSERIPLGPPQVAESGLGLDRLETLRPQGSTLEIPAMPDLKKSDDVPGSPFSFEKSPTISVAPRQKTIFPGELEDEGIVICDEGLTHSEKNQDSMGTVIDRSTSRSLNKTDSGYSSATSIHSVQRSRTRASFDSQSSGSGIADTTNSIRITSEQSQAMADQDIQRRFSLKEVKVGNFSRLYPNSSRWYDSSVATSAQSAGPRARRSTLCAPRNTEYPVQNGHVSYGYQSFMAGSSYTFVSDDEPPVSTRGALYGDQFSTSTLNVVHDTGSTATLEALDPSRQVRSTRSSLEVDQAISGHRSGKHGSAASHSRSRSRSKPGHQVWRHNSVIEIPQLPTILSPGHLAHEFDKETESPPTSEPHRGRPRSRSHDFRRRKLIKAHPQLDVHMTTSPYAL</sequence>
<feature type="region of interest" description="Disordered" evidence="1">
    <location>
        <begin position="623"/>
        <end position="656"/>
    </location>
</feature>
<feature type="region of interest" description="Disordered" evidence="1">
    <location>
        <begin position="199"/>
        <end position="227"/>
    </location>
</feature>
<dbReference type="GeneID" id="81361886"/>
<feature type="compositionally biased region" description="Pro residues" evidence="1">
    <location>
        <begin position="232"/>
        <end position="241"/>
    </location>
</feature>
<keyword evidence="3" id="KW-1185">Reference proteome</keyword>
<dbReference type="EMBL" id="JAPQKI010000010">
    <property type="protein sequence ID" value="KAJ5085645.1"/>
    <property type="molecule type" value="Genomic_DNA"/>
</dbReference>
<feature type="compositionally biased region" description="Polar residues" evidence="1">
    <location>
        <begin position="557"/>
        <end position="566"/>
    </location>
</feature>
<feature type="compositionally biased region" description="Low complexity" evidence="1">
    <location>
        <begin position="104"/>
        <end position="117"/>
    </location>
</feature>
<evidence type="ECO:0000313" key="2">
    <source>
        <dbReference type="EMBL" id="KAJ5085645.1"/>
    </source>
</evidence>
<feature type="region of interest" description="Disordered" evidence="1">
    <location>
        <begin position="232"/>
        <end position="251"/>
    </location>
</feature>
<dbReference type="AlphaFoldDB" id="A0A9W9EPS9"/>
<feature type="region of interest" description="Disordered" evidence="1">
    <location>
        <begin position="553"/>
        <end position="600"/>
    </location>
</feature>
<accession>A0A9W9EPS9</accession>
<feature type="region of interest" description="Disordered" evidence="1">
    <location>
        <begin position="360"/>
        <end position="421"/>
    </location>
</feature>
<feature type="compositionally biased region" description="Polar residues" evidence="1">
    <location>
        <begin position="375"/>
        <end position="421"/>
    </location>
</feature>
<feature type="compositionally biased region" description="Basic residues" evidence="1">
    <location>
        <begin position="638"/>
        <end position="654"/>
    </location>
</feature>
<organism evidence="2 3">
    <name type="scientific">Penicillium argentinense</name>
    <dbReference type="NCBI Taxonomy" id="1131581"/>
    <lineage>
        <taxon>Eukaryota</taxon>
        <taxon>Fungi</taxon>
        <taxon>Dikarya</taxon>
        <taxon>Ascomycota</taxon>
        <taxon>Pezizomycotina</taxon>
        <taxon>Eurotiomycetes</taxon>
        <taxon>Eurotiomycetidae</taxon>
        <taxon>Eurotiales</taxon>
        <taxon>Aspergillaceae</taxon>
        <taxon>Penicillium</taxon>
    </lineage>
</organism>
<dbReference type="Proteomes" id="UP001149074">
    <property type="component" value="Unassembled WGS sequence"/>
</dbReference>
<reference evidence="2" key="2">
    <citation type="journal article" date="2023" name="IMA Fungus">
        <title>Comparative genomic study of the Penicillium genus elucidates a diverse pangenome and 15 lateral gene transfer events.</title>
        <authorList>
            <person name="Petersen C."/>
            <person name="Sorensen T."/>
            <person name="Nielsen M.R."/>
            <person name="Sondergaard T.E."/>
            <person name="Sorensen J.L."/>
            <person name="Fitzpatrick D.A."/>
            <person name="Frisvad J.C."/>
            <person name="Nielsen K.L."/>
        </authorList>
    </citation>
    <scope>NUCLEOTIDE SEQUENCE</scope>
    <source>
        <strain evidence="2">IBT 30761</strain>
    </source>
</reference>
<gene>
    <name evidence="2" type="ORF">N7532_010416</name>
</gene>
<evidence type="ECO:0000313" key="3">
    <source>
        <dbReference type="Proteomes" id="UP001149074"/>
    </source>
</evidence>
<feature type="region of interest" description="Disordered" evidence="1">
    <location>
        <begin position="93"/>
        <end position="117"/>
    </location>
</feature>
<proteinExistence type="predicted"/>
<protein>
    <submittedName>
        <fullName evidence="2">Uncharacterized protein</fullName>
    </submittedName>
</protein>
<name>A0A9W9EPS9_9EURO</name>
<feature type="region of interest" description="Disordered" evidence="1">
    <location>
        <begin position="1"/>
        <end position="50"/>
    </location>
</feature>
<feature type="region of interest" description="Disordered" evidence="1">
    <location>
        <begin position="129"/>
        <end position="151"/>
    </location>
</feature>
<evidence type="ECO:0000256" key="1">
    <source>
        <dbReference type="SAM" id="MobiDB-lite"/>
    </source>
</evidence>
<reference evidence="2" key="1">
    <citation type="submission" date="2022-11" db="EMBL/GenBank/DDBJ databases">
        <authorList>
            <person name="Petersen C."/>
        </authorList>
    </citation>
    <scope>NUCLEOTIDE SEQUENCE</scope>
    <source>
        <strain evidence="2">IBT 30761</strain>
    </source>
</reference>
<feature type="region of interest" description="Disordered" evidence="1">
    <location>
        <begin position="310"/>
        <end position="332"/>
    </location>
</feature>
<feature type="compositionally biased region" description="Polar residues" evidence="1">
    <location>
        <begin position="132"/>
        <end position="151"/>
    </location>
</feature>
<dbReference type="OrthoDB" id="5341904at2759"/>
<dbReference type="RefSeq" id="XP_056470323.1">
    <property type="nucleotide sequence ID" value="XM_056622907.1"/>
</dbReference>
<comment type="caution">
    <text evidence="2">The sequence shown here is derived from an EMBL/GenBank/DDBJ whole genome shotgun (WGS) entry which is preliminary data.</text>
</comment>